<name>A0AAX2JCM1_9FUSO</name>
<dbReference type="AlphaFoldDB" id="A0AAX2JCM1"/>
<dbReference type="EC" id="2.4.1.52" evidence="2"/>
<feature type="domain" description="Glycosyl transferase family 1" evidence="1">
    <location>
        <begin position="201"/>
        <end position="356"/>
    </location>
</feature>
<dbReference type="RefSeq" id="WP_005981217.1">
    <property type="nucleotide sequence ID" value="NZ_CABKNW010000005.1"/>
</dbReference>
<organism evidence="2 3">
    <name type="scientific">Fusobacterium ulcerans</name>
    <dbReference type="NCBI Taxonomy" id="861"/>
    <lineage>
        <taxon>Bacteria</taxon>
        <taxon>Fusobacteriati</taxon>
        <taxon>Fusobacteriota</taxon>
        <taxon>Fusobacteriia</taxon>
        <taxon>Fusobacteriales</taxon>
        <taxon>Fusobacteriaceae</taxon>
        <taxon>Fusobacterium</taxon>
    </lineage>
</organism>
<gene>
    <name evidence="2" type="primary">tagE_1</name>
    <name evidence="2" type="ORF">NCTC12112_02379</name>
</gene>
<evidence type="ECO:0000313" key="2">
    <source>
        <dbReference type="EMBL" id="SQJ09752.1"/>
    </source>
</evidence>
<evidence type="ECO:0000313" key="3">
    <source>
        <dbReference type="Proteomes" id="UP000249008"/>
    </source>
</evidence>
<evidence type="ECO:0000259" key="1">
    <source>
        <dbReference type="Pfam" id="PF00534"/>
    </source>
</evidence>
<dbReference type="GO" id="GO:0047265">
    <property type="term" value="F:poly(glycerol-phosphate) alpha-glucosyltransferase activity"/>
    <property type="evidence" value="ECO:0007669"/>
    <property type="project" value="UniProtKB-EC"/>
</dbReference>
<dbReference type="InterPro" id="IPR001296">
    <property type="entry name" value="Glyco_trans_1"/>
</dbReference>
<dbReference type="CDD" id="cd03811">
    <property type="entry name" value="GT4_GT28_WabH-like"/>
    <property type="match status" value="1"/>
</dbReference>
<dbReference type="Pfam" id="PF00534">
    <property type="entry name" value="Glycos_transf_1"/>
    <property type="match status" value="1"/>
</dbReference>
<dbReference type="Proteomes" id="UP000249008">
    <property type="component" value="Chromosome 1"/>
</dbReference>
<keyword evidence="2" id="KW-0328">Glycosyltransferase</keyword>
<dbReference type="PANTHER" id="PTHR12526:SF630">
    <property type="entry name" value="GLYCOSYLTRANSFERASE"/>
    <property type="match status" value="1"/>
</dbReference>
<dbReference type="KEGG" id="ful:C4N20_02485"/>
<dbReference type="EMBL" id="LS483487">
    <property type="protein sequence ID" value="SQJ09752.1"/>
    <property type="molecule type" value="Genomic_DNA"/>
</dbReference>
<proteinExistence type="predicted"/>
<sequence>MNKVLFIMDTLGSGGSQKILIECLNIFGTKYEVELLLINDYGIYRKYVKENIKIMNIFPKYKQIPLRELLFLNYSLKEKLLGIFFKGIFRRNIYLWYLKMKSNQILKGKEYKYIIGFQEGPSNFIAANLKLKSVKIGWLHSDINKLSKIQTKMEKNVYEKLEIIIAVSKSVKELAEKKYSFLFPKIKVLYNPINIKKIKEESKMQNKLYNEDDINILTIGRLSPEKGYLNLIEVISEVLKEYKNVKLYIIGKGEEMYKIETLIKKLKLEKKIYLLGFKENPYPYLKESNIYVSSSLYEGLPTTLIEAMIFNKMIVATKILGSCEVLENYKKKYFVSLDSKNDFVEKIKFAILNLKEKEKEDLDINKTFGDENFLEKFEKIIKIKG</sequence>
<keyword evidence="2" id="KW-0808">Transferase</keyword>
<accession>A0AAX2JCM1</accession>
<dbReference type="PANTHER" id="PTHR12526">
    <property type="entry name" value="GLYCOSYLTRANSFERASE"/>
    <property type="match status" value="1"/>
</dbReference>
<dbReference type="SUPFAM" id="SSF53756">
    <property type="entry name" value="UDP-Glycosyltransferase/glycogen phosphorylase"/>
    <property type="match status" value="1"/>
</dbReference>
<reference evidence="2 3" key="1">
    <citation type="submission" date="2018-06" db="EMBL/GenBank/DDBJ databases">
        <authorList>
            <consortium name="Pathogen Informatics"/>
            <person name="Doyle S."/>
        </authorList>
    </citation>
    <scope>NUCLEOTIDE SEQUENCE [LARGE SCALE GENOMIC DNA]</scope>
    <source>
        <strain evidence="2 3">NCTC12112</strain>
    </source>
</reference>
<dbReference type="GeneID" id="78453660"/>
<protein>
    <submittedName>
        <fullName evidence="2">Probable poly(Glycerol-phosphate) alpha-glucosyltransferase</fullName>
        <ecNumber evidence="2">2.4.1.52</ecNumber>
    </submittedName>
</protein>
<dbReference type="Gene3D" id="3.40.50.2000">
    <property type="entry name" value="Glycogen Phosphorylase B"/>
    <property type="match status" value="2"/>
</dbReference>